<dbReference type="EMBL" id="JAQNDM010000002">
    <property type="protein sequence ID" value="MDC0712330.1"/>
    <property type="molecule type" value="Genomic_DNA"/>
</dbReference>
<organism evidence="1 2">
    <name type="scientific">Stigmatella ashevillensis</name>
    <dbReference type="NCBI Taxonomy" id="2995309"/>
    <lineage>
        <taxon>Bacteria</taxon>
        <taxon>Pseudomonadati</taxon>
        <taxon>Myxococcota</taxon>
        <taxon>Myxococcia</taxon>
        <taxon>Myxococcales</taxon>
        <taxon>Cystobacterineae</taxon>
        <taxon>Archangiaceae</taxon>
        <taxon>Stigmatella</taxon>
    </lineage>
</organism>
<comment type="caution">
    <text evidence="1">The sequence shown here is derived from an EMBL/GenBank/DDBJ whole genome shotgun (WGS) entry which is preliminary data.</text>
</comment>
<proteinExistence type="predicted"/>
<name>A0ABT5DF87_9BACT</name>
<gene>
    <name evidence="1" type="ORF">POL68_27960</name>
</gene>
<evidence type="ECO:0000313" key="2">
    <source>
        <dbReference type="Proteomes" id="UP001221838"/>
    </source>
</evidence>
<keyword evidence="2" id="KW-1185">Reference proteome</keyword>
<dbReference type="Proteomes" id="UP001221838">
    <property type="component" value="Unassembled WGS sequence"/>
</dbReference>
<accession>A0ABT5DF87</accession>
<evidence type="ECO:0000313" key="1">
    <source>
        <dbReference type="EMBL" id="MDC0712330.1"/>
    </source>
</evidence>
<reference evidence="1 2" key="1">
    <citation type="submission" date="2022-11" db="EMBL/GenBank/DDBJ databases">
        <title>Minimal conservation of predation-associated metabolite biosynthetic gene clusters underscores biosynthetic potential of Myxococcota including descriptions for ten novel species: Archangium lansinium sp. nov., Myxococcus landrumus sp. nov., Nannocystis bai.</title>
        <authorList>
            <person name="Ahearne A."/>
            <person name="Stevens C."/>
            <person name="Dowd S."/>
        </authorList>
    </citation>
    <scope>NUCLEOTIDE SEQUENCE [LARGE SCALE GENOMIC DNA]</scope>
    <source>
        <strain evidence="1 2">NCWAL01</strain>
    </source>
</reference>
<sequence length="61" mass="7012">MIYALSADTSHIQEEESPEILYDAVLIEFEGFEDARFFRPDIDYHQRERVPAHLQADGASA</sequence>
<protein>
    <submittedName>
        <fullName evidence="1">Uncharacterized protein</fullName>
    </submittedName>
</protein>
<dbReference type="RefSeq" id="WP_272142429.1">
    <property type="nucleotide sequence ID" value="NZ_JAQNDM010000002.1"/>
</dbReference>